<evidence type="ECO:0000313" key="2">
    <source>
        <dbReference type="Proteomes" id="UP001156708"/>
    </source>
</evidence>
<protein>
    <submittedName>
        <fullName evidence="1">Uncharacterized protein</fullName>
    </submittedName>
</protein>
<accession>A0AA37SM29</accession>
<dbReference type="RefSeq" id="WP_167495547.1">
    <property type="nucleotide sequence ID" value="NZ_BJMK01000032.1"/>
</dbReference>
<name>A0AA37SM29_9PROT</name>
<keyword evidence="2" id="KW-1185">Reference proteome</keyword>
<proteinExistence type="predicted"/>
<gene>
    <name evidence="1" type="ORF">GCM10007872_30410</name>
</gene>
<reference evidence="2" key="1">
    <citation type="journal article" date="2019" name="Int. J. Syst. Evol. Microbiol.">
        <title>The Global Catalogue of Microorganisms (GCM) 10K type strain sequencing project: providing services to taxonomists for standard genome sequencing and annotation.</title>
        <authorList>
            <consortium name="The Broad Institute Genomics Platform"/>
            <consortium name="The Broad Institute Genome Sequencing Center for Infectious Disease"/>
            <person name="Wu L."/>
            <person name="Ma J."/>
        </authorList>
    </citation>
    <scope>NUCLEOTIDE SEQUENCE [LARGE SCALE GENOMIC DNA]</scope>
    <source>
        <strain evidence="2">NBRC 12467</strain>
    </source>
</reference>
<sequence>MSRKANIIMPADEEDPQINRGIALDNGNPELTEADFQVMTPTVEVMSALT</sequence>
<dbReference type="Proteomes" id="UP001156708">
    <property type="component" value="Unassembled WGS sequence"/>
</dbReference>
<dbReference type="EMBL" id="BSNZ01000033">
    <property type="protein sequence ID" value="GLQ86130.1"/>
    <property type="molecule type" value="Genomic_DNA"/>
</dbReference>
<dbReference type="AlphaFoldDB" id="A0AA37SM29"/>
<evidence type="ECO:0000313" key="1">
    <source>
        <dbReference type="EMBL" id="GLQ86130.1"/>
    </source>
</evidence>
<comment type="caution">
    <text evidence="1">The sequence shown here is derived from an EMBL/GenBank/DDBJ whole genome shotgun (WGS) entry which is preliminary data.</text>
</comment>
<organism evidence="1 2">
    <name type="scientific">Gluconobacter sphaericus NBRC 12467</name>
    <dbReference type="NCBI Taxonomy" id="1307951"/>
    <lineage>
        <taxon>Bacteria</taxon>
        <taxon>Pseudomonadati</taxon>
        <taxon>Pseudomonadota</taxon>
        <taxon>Alphaproteobacteria</taxon>
        <taxon>Acetobacterales</taxon>
        <taxon>Acetobacteraceae</taxon>
        <taxon>Gluconobacter</taxon>
    </lineage>
</organism>